<evidence type="ECO:0000313" key="2">
    <source>
        <dbReference type="Proteomes" id="UP000510888"/>
    </source>
</evidence>
<accession>A0A7I8C195</accession>
<proteinExistence type="predicted"/>
<keyword evidence="1" id="KW-0614">Plasmid</keyword>
<reference evidence="1 2" key="1">
    <citation type="journal article" date="2020" name="Genes (Basel)">
        <title>Genomic Comparison of Insect Gut Symbionts from Divergent Burkholderia Subclades.</title>
        <authorList>
            <person name="Takeshita K."/>
            <person name="Kikuchi Y."/>
        </authorList>
    </citation>
    <scope>NUCLEOTIDE SEQUENCE [LARGE SCALE GENOMIC DNA]</scope>
    <source>
        <strain evidence="1 2">PGU16</strain>
        <plasmid evidence="1 2">PPGU16_p2</plasmid>
    </source>
</reference>
<dbReference type="Proteomes" id="UP000510888">
    <property type="component" value="Plasmid PPGU16_p2"/>
</dbReference>
<dbReference type="KEGG" id="plad:PPGU16_79140"/>
<dbReference type="AlphaFoldDB" id="A0A7I8C195"/>
<gene>
    <name evidence="1" type="ORF">PPGU16_79140</name>
</gene>
<protein>
    <submittedName>
        <fullName evidence="1">Uncharacterized protein</fullName>
    </submittedName>
</protein>
<geneLocation type="plasmid" evidence="1 2">
    <name>PPGU16_p2</name>
</geneLocation>
<sequence>MQNRRHGFESCGASTSFKFSTSPSLWFLSEFFAAAPSLVGDHIDSLLPYFLYKSQAGSVVPGTYGLKKVYAQVFQLAFSLFLGSRSVVCNQDFKQSQHDSVPCA</sequence>
<evidence type="ECO:0000313" key="1">
    <source>
        <dbReference type="EMBL" id="BCF94847.1"/>
    </source>
</evidence>
<dbReference type="EMBL" id="AP023177">
    <property type="protein sequence ID" value="BCF94847.1"/>
    <property type="molecule type" value="Genomic_DNA"/>
</dbReference>
<organism evidence="1 2">
    <name type="scientific">Paraburkholderia largidicola</name>
    <dbReference type="NCBI Taxonomy" id="3014751"/>
    <lineage>
        <taxon>Bacteria</taxon>
        <taxon>Pseudomonadati</taxon>
        <taxon>Pseudomonadota</taxon>
        <taxon>Betaproteobacteria</taxon>
        <taxon>Burkholderiales</taxon>
        <taxon>Burkholderiaceae</taxon>
        <taxon>Paraburkholderia</taxon>
    </lineage>
</organism>
<keyword evidence="2" id="KW-1185">Reference proteome</keyword>
<name>A0A7I8C195_9BURK</name>